<sequence length="136" mass="15281">MGRLSKLKTDVHFGISGSLLSRFRKKIRTLITQLVEGLFDSIAEIKEEEGYEKEELDNACCPTGDRPLNSIAKIKEEEGYENEELDNACGPTGDGLLVASPRSRKKKAMRTKSSTTPAEQMAASWQHRQDQGRRRL</sequence>
<dbReference type="Proteomes" id="UP000660729">
    <property type="component" value="Unassembled WGS sequence"/>
</dbReference>
<dbReference type="OrthoDB" id="5427350at2759"/>
<dbReference type="AlphaFoldDB" id="A0A8H6VNC8"/>
<evidence type="ECO:0000313" key="3">
    <source>
        <dbReference type="Proteomes" id="UP000660729"/>
    </source>
</evidence>
<organism evidence="2 3">
    <name type="scientific">Pseudocercospora fuligena</name>
    <dbReference type="NCBI Taxonomy" id="685502"/>
    <lineage>
        <taxon>Eukaryota</taxon>
        <taxon>Fungi</taxon>
        <taxon>Dikarya</taxon>
        <taxon>Ascomycota</taxon>
        <taxon>Pezizomycotina</taxon>
        <taxon>Dothideomycetes</taxon>
        <taxon>Dothideomycetidae</taxon>
        <taxon>Mycosphaerellales</taxon>
        <taxon>Mycosphaerellaceae</taxon>
        <taxon>Pseudocercospora</taxon>
    </lineage>
</organism>
<reference evidence="2" key="1">
    <citation type="submission" date="2020-04" db="EMBL/GenBank/DDBJ databases">
        <title>Draft genome resource of the tomato pathogen Pseudocercospora fuligena.</title>
        <authorList>
            <person name="Zaccaron A."/>
        </authorList>
    </citation>
    <scope>NUCLEOTIDE SEQUENCE</scope>
    <source>
        <strain evidence="2">PF001</strain>
    </source>
</reference>
<feature type="region of interest" description="Disordered" evidence="1">
    <location>
        <begin position="82"/>
        <end position="136"/>
    </location>
</feature>
<evidence type="ECO:0000313" key="2">
    <source>
        <dbReference type="EMBL" id="KAF7194519.1"/>
    </source>
</evidence>
<proteinExistence type="predicted"/>
<evidence type="ECO:0000256" key="1">
    <source>
        <dbReference type="SAM" id="MobiDB-lite"/>
    </source>
</evidence>
<name>A0A8H6VNC8_9PEZI</name>
<gene>
    <name evidence="2" type="ORF">HII31_04025</name>
</gene>
<dbReference type="EMBL" id="JABCIY010000058">
    <property type="protein sequence ID" value="KAF7194519.1"/>
    <property type="molecule type" value="Genomic_DNA"/>
</dbReference>
<accession>A0A8H6VNC8</accession>
<comment type="caution">
    <text evidence="2">The sequence shown here is derived from an EMBL/GenBank/DDBJ whole genome shotgun (WGS) entry which is preliminary data.</text>
</comment>
<keyword evidence="3" id="KW-1185">Reference proteome</keyword>
<protein>
    <submittedName>
        <fullName evidence="2">Uncharacterized protein</fullName>
    </submittedName>
</protein>
<feature type="compositionally biased region" description="Basic and acidic residues" evidence="1">
    <location>
        <begin position="127"/>
        <end position="136"/>
    </location>
</feature>